<dbReference type="OrthoDB" id="2599942at2759"/>
<dbReference type="KEGG" id="cdep:91090206"/>
<accession>A0A1E3IV40</accession>
<proteinExistence type="predicted"/>
<sequence length="266" mass="30597">MSHTDYDDENISCRPILLSGHDNFKDWERDITNRLVGRDLYEIAAGIESYSSLEQDQANWRKKDIKAWAFINSSLEATVHDLLPPDNISIQSLSKSTLSQAYSLFSHLRETYSVIRGTQLAELYYVMWKTNIEEASDPMGPIEEMKKAFNHLRASQKPVSDVQLAYAILIALPPSYISLAQTFFFQNTPSSVDVISSISNEWRRRTSLQGSRVALTSRTQHKDTTRKCNQRLSTSRNIPGKTPYCDFHRTTTHWSRDCKAKRHMDE</sequence>
<dbReference type="VEuPathDB" id="FungiDB:L203_00705"/>
<dbReference type="RefSeq" id="XP_066071455.1">
    <property type="nucleotide sequence ID" value="XM_066215358.1"/>
</dbReference>
<evidence type="ECO:0000313" key="2">
    <source>
        <dbReference type="Proteomes" id="UP000094043"/>
    </source>
</evidence>
<gene>
    <name evidence="1" type="ORF">L203_105998</name>
</gene>
<protein>
    <submittedName>
        <fullName evidence="1">Uncharacterized protein</fullName>
    </submittedName>
</protein>
<evidence type="ECO:0000313" key="1">
    <source>
        <dbReference type="EMBL" id="WVN90755.1"/>
    </source>
</evidence>
<dbReference type="EMBL" id="CP143791">
    <property type="protein sequence ID" value="WVN90755.1"/>
    <property type="molecule type" value="Genomic_DNA"/>
</dbReference>
<dbReference type="AlphaFoldDB" id="A0A1E3IV40"/>
<reference evidence="1" key="2">
    <citation type="journal article" date="2022" name="Elife">
        <title>Obligate sexual reproduction of a homothallic fungus closely related to the Cryptococcus pathogenic species complex.</title>
        <authorList>
            <person name="Passer A.R."/>
            <person name="Clancey S.A."/>
            <person name="Shea T."/>
            <person name="David-Palma M."/>
            <person name="Averette A.F."/>
            <person name="Boekhout T."/>
            <person name="Porcel B.M."/>
            <person name="Nowrousian M."/>
            <person name="Cuomo C.A."/>
            <person name="Sun S."/>
            <person name="Heitman J."/>
            <person name="Coelho M.A."/>
        </authorList>
    </citation>
    <scope>NUCLEOTIDE SEQUENCE</scope>
    <source>
        <strain evidence="1">CBS 7841</strain>
    </source>
</reference>
<organism evidence="1 2">
    <name type="scientific">Cryptococcus depauperatus CBS 7841</name>
    <dbReference type="NCBI Taxonomy" id="1295531"/>
    <lineage>
        <taxon>Eukaryota</taxon>
        <taxon>Fungi</taxon>
        <taxon>Dikarya</taxon>
        <taxon>Basidiomycota</taxon>
        <taxon>Agaricomycotina</taxon>
        <taxon>Tremellomycetes</taxon>
        <taxon>Tremellales</taxon>
        <taxon>Cryptococcaceae</taxon>
        <taxon>Cryptococcus</taxon>
    </lineage>
</organism>
<keyword evidence="2" id="KW-1185">Reference proteome</keyword>
<reference evidence="1" key="1">
    <citation type="submission" date="2016-06" db="EMBL/GenBank/DDBJ databases">
        <authorList>
            <person name="Cuomo C."/>
            <person name="Litvintseva A."/>
            <person name="Heitman J."/>
            <person name="Chen Y."/>
            <person name="Sun S."/>
            <person name="Springer D."/>
            <person name="Dromer F."/>
            <person name="Young S."/>
            <person name="Zeng Q."/>
            <person name="Chapman S."/>
            <person name="Gujja S."/>
            <person name="Saif S."/>
            <person name="Birren B."/>
        </authorList>
    </citation>
    <scope>NUCLEOTIDE SEQUENCE</scope>
    <source>
        <strain evidence="1">CBS 7841</strain>
    </source>
</reference>
<reference evidence="1" key="3">
    <citation type="submission" date="2024-01" db="EMBL/GenBank/DDBJ databases">
        <authorList>
            <person name="Coelho M.A."/>
            <person name="David-Palma M."/>
            <person name="Shea T."/>
            <person name="Sun S."/>
            <person name="Cuomo C.A."/>
            <person name="Heitman J."/>
        </authorList>
    </citation>
    <scope>NUCLEOTIDE SEQUENCE</scope>
    <source>
        <strain evidence="1">CBS 7841</strain>
    </source>
</reference>
<dbReference type="GeneID" id="91090206"/>
<dbReference type="Proteomes" id="UP000094043">
    <property type="component" value="Chromosome 8"/>
</dbReference>
<name>A0A1E3IV40_9TREE</name>